<feature type="transmembrane region" description="Helical" evidence="11">
    <location>
        <begin position="292"/>
        <end position="311"/>
    </location>
</feature>
<keyword evidence="8" id="KW-0044">Antibiotic</keyword>
<keyword evidence="9" id="KW-0078">Bacteriocin</keyword>
<evidence type="ECO:0000256" key="2">
    <source>
        <dbReference type="ARBA" id="ARBA00003197"/>
    </source>
</evidence>
<comment type="function">
    <text evidence="1">This colicin is a channel-forming colicin. This class of transmembrane toxins depolarize the cytoplasmic membrane, leading to dissipation of cellular energy.</text>
</comment>
<dbReference type="InterPro" id="IPR000293">
    <property type="entry name" value="Channel_colicin_C"/>
</dbReference>
<dbReference type="GO" id="GO:0031640">
    <property type="term" value="P:killing of cells of another organism"/>
    <property type="evidence" value="ECO:0007669"/>
    <property type="project" value="UniProtKB-KW"/>
</dbReference>
<feature type="transmembrane region" description="Helical" evidence="11">
    <location>
        <begin position="263"/>
        <end position="286"/>
    </location>
</feature>
<evidence type="ECO:0000256" key="9">
    <source>
        <dbReference type="ARBA" id="ARBA00023048"/>
    </source>
</evidence>
<keyword evidence="5" id="KW-0929">Antimicrobial</keyword>
<dbReference type="Proteomes" id="UP000270487">
    <property type="component" value="Chromosome"/>
</dbReference>
<evidence type="ECO:0000256" key="7">
    <source>
        <dbReference type="ARBA" id="ARBA00022989"/>
    </source>
</evidence>
<accession>A0A448T6Q8</accession>
<evidence type="ECO:0000256" key="4">
    <source>
        <dbReference type="ARBA" id="ARBA00007595"/>
    </source>
</evidence>
<dbReference type="EMBL" id="LR134492">
    <property type="protein sequence ID" value="VEI75652.1"/>
    <property type="molecule type" value="Genomic_DNA"/>
</dbReference>
<reference evidence="13 14" key="1">
    <citation type="submission" date="2018-12" db="EMBL/GenBank/DDBJ databases">
        <authorList>
            <consortium name="Pathogen Informatics"/>
        </authorList>
    </citation>
    <scope>NUCLEOTIDE SEQUENCE [LARGE SCALE GENOMIC DNA]</scope>
    <source>
        <strain evidence="13 14">NCTC13193</strain>
    </source>
</reference>
<evidence type="ECO:0000256" key="6">
    <source>
        <dbReference type="ARBA" id="ARBA00022692"/>
    </source>
</evidence>
<dbReference type="InterPro" id="IPR038283">
    <property type="entry name" value="Channel_colicin_C_sf"/>
</dbReference>
<protein>
    <submittedName>
        <fullName evidence="13">Colicin-A</fullName>
    </submittedName>
</protein>
<gene>
    <name evidence="13" type="primary">caa</name>
    <name evidence="13" type="ORF">NCTC13193_05038</name>
</gene>
<evidence type="ECO:0000259" key="12">
    <source>
        <dbReference type="Pfam" id="PF01024"/>
    </source>
</evidence>
<keyword evidence="10 11" id="KW-0472">Membrane</keyword>
<proteinExistence type="inferred from homology"/>
<evidence type="ECO:0000256" key="3">
    <source>
        <dbReference type="ARBA" id="ARBA00004370"/>
    </source>
</evidence>
<keyword evidence="7 11" id="KW-1133">Transmembrane helix</keyword>
<comment type="subcellular location">
    <subcellularLocation>
        <location evidence="3">Membrane</location>
    </subcellularLocation>
</comment>
<dbReference type="Pfam" id="PF01024">
    <property type="entry name" value="Colicin"/>
    <property type="match status" value="1"/>
</dbReference>
<evidence type="ECO:0000256" key="8">
    <source>
        <dbReference type="ARBA" id="ARBA00023022"/>
    </source>
</evidence>
<dbReference type="GO" id="GO:0016020">
    <property type="term" value="C:membrane"/>
    <property type="evidence" value="ECO:0007669"/>
    <property type="project" value="UniProtKB-SubCell"/>
</dbReference>
<name>A0A448T6Q8_SERFO</name>
<evidence type="ECO:0000313" key="13">
    <source>
        <dbReference type="EMBL" id="VEI75652.1"/>
    </source>
</evidence>
<keyword evidence="6 11" id="KW-0812">Transmembrane</keyword>
<organism evidence="13 14">
    <name type="scientific">Serratia fonticola</name>
    <dbReference type="NCBI Taxonomy" id="47917"/>
    <lineage>
        <taxon>Bacteria</taxon>
        <taxon>Pseudomonadati</taxon>
        <taxon>Pseudomonadota</taxon>
        <taxon>Gammaproteobacteria</taxon>
        <taxon>Enterobacterales</taxon>
        <taxon>Yersiniaceae</taxon>
        <taxon>Serratia</taxon>
    </lineage>
</organism>
<evidence type="ECO:0000256" key="11">
    <source>
        <dbReference type="SAM" id="Phobius"/>
    </source>
</evidence>
<sequence length="323" mass="35371">MIDEIVGYDPYSWNNGVAPEPGLAWNGGAWGWPTTGIDSGDLMTVWPAGDNSVSDQTKELLDNNICLRCGQKNCPYIKNGKDYKELRSALSKGNMPLAKKVYMTRFAQFGGMNKGIFKEALKKQKEAKAKAEKAFLLSISTIVSSSAEGISKRLGKNYQLAADEIAINIKNFQGKRIRNFDDAMASLNKIMSNPGMKINKGDRNALIHAWRYTNVNDMANKLSNFGRFFKVADLVIKAEKIREKSIEGYESGNWKPLMLEVEAMVLSGVASSVALAIVTGILSLFSMSLLPVIAAILAISIASSFIDASLAETLNNKIIDLLN</sequence>
<dbReference type="AlphaFoldDB" id="A0A448T6Q8"/>
<evidence type="ECO:0000256" key="1">
    <source>
        <dbReference type="ARBA" id="ARBA00002178"/>
    </source>
</evidence>
<evidence type="ECO:0000256" key="10">
    <source>
        <dbReference type="ARBA" id="ARBA00023136"/>
    </source>
</evidence>
<dbReference type="PRINTS" id="PR00280">
    <property type="entry name" value="CHANLCOLICIN"/>
</dbReference>
<dbReference type="GO" id="GO:0050829">
    <property type="term" value="P:defense response to Gram-negative bacterium"/>
    <property type="evidence" value="ECO:0007669"/>
    <property type="project" value="InterPro"/>
</dbReference>
<dbReference type="Gene3D" id="1.10.490.30">
    <property type="entry name" value="Colicin"/>
    <property type="match status" value="1"/>
</dbReference>
<comment type="function">
    <text evidence="2">Colicins are polypeptide toxins produced by and active against E.coli and closely related bacteria.</text>
</comment>
<dbReference type="SUPFAM" id="SSF56837">
    <property type="entry name" value="Colicin"/>
    <property type="match status" value="1"/>
</dbReference>
<comment type="similarity">
    <text evidence="4">Belongs to the channel forming colicin family.</text>
</comment>
<evidence type="ECO:0000256" key="5">
    <source>
        <dbReference type="ARBA" id="ARBA00022529"/>
    </source>
</evidence>
<feature type="domain" description="Channel forming colicins" evidence="12">
    <location>
        <begin position="161"/>
        <end position="316"/>
    </location>
</feature>
<dbReference type="GO" id="GO:0140911">
    <property type="term" value="F:pore-forming activity"/>
    <property type="evidence" value="ECO:0007669"/>
    <property type="project" value="InterPro"/>
</dbReference>
<evidence type="ECO:0000313" key="14">
    <source>
        <dbReference type="Proteomes" id="UP000270487"/>
    </source>
</evidence>